<dbReference type="STRING" id="525640.SAMN04487971_11295"/>
<dbReference type="Gene3D" id="3.30.70.1560">
    <property type="entry name" value="Alpha-L RNA-binding motif"/>
    <property type="match status" value="1"/>
</dbReference>
<gene>
    <name evidence="9" type="ORF">SAMN04487971_11295</name>
</gene>
<proteinExistence type="inferred from homology"/>
<dbReference type="GO" id="GO:0001522">
    <property type="term" value="P:pseudouridine synthesis"/>
    <property type="evidence" value="ECO:0007669"/>
    <property type="project" value="InterPro"/>
</dbReference>
<dbReference type="Pfam" id="PF00849">
    <property type="entry name" value="PseudoU_synth_2"/>
    <property type="match status" value="1"/>
</dbReference>
<evidence type="ECO:0000256" key="7">
    <source>
        <dbReference type="RuleBase" id="RU003887"/>
    </source>
</evidence>
<dbReference type="InterPro" id="IPR050343">
    <property type="entry name" value="RsuA_PseudoU_synthase"/>
</dbReference>
<dbReference type="PROSITE" id="PS50889">
    <property type="entry name" value="S4"/>
    <property type="match status" value="1"/>
</dbReference>
<protein>
    <recommendedName>
        <fullName evidence="7">Pseudouridine synthase</fullName>
        <ecNumber evidence="7">5.4.99.-</ecNumber>
    </recommendedName>
</protein>
<dbReference type="AlphaFoldDB" id="A0A1G9KWE5"/>
<keyword evidence="10" id="KW-1185">Reference proteome</keyword>
<keyword evidence="2 6" id="KW-0694">RNA-binding</keyword>
<dbReference type="EMBL" id="FNGE01000012">
    <property type="protein sequence ID" value="SDL53949.1"/>
    <property type="molecule type" value="Genomic_DNA"/>
</dbReference>
<dbReference type="InterPro" id="IPR006145">
    <property type="entry name" value="PsdUridine_synth_RsuA/RluA"/>
</dbReference>
<evidence type="ECO:0000313" key="10">
    <source>
        <dbReference type="Proteomes" id="UP000199555"/>
    </source>
</evidence>
<name>A0A1G9KWE5_9RHOB</name>
<dbReference type="InterPro" id="IPR042092">
    <property type="entry name" value="PsdUridine_s_RsuA/RluB/E/F_cat"/>
</dbReference>
<comment type="similarity">
    <text evidence="1 7">Belongs to the pseudouridine synthase RsuA family.</text>
</comment>
<feature type="domain" description="Pseudouridine synthase RsuA/RluA-like" evidence="8">
    <location>
        <begin position="165"/>
        <end position="298"/>
    </location>
</feature>
<evidence type="ECO:0000256" key="1">
    <source>
        <dbReference type="ARBA" id="ARBA00008348"/>
    </source>
</evidence>
<evidence type="ECO:0000259" key="8">
    <source>
        <dbReference type="Pfam" id="PF00849"/>
    </source>
</evidence>
<dbReference type="GO" id="GO:0160136">
    <property type="term" value="F:16S rRNA pseudouridine(516) synthase activity"/>
    <property type="evidence" value="ECO:0007669"/>
    <property type="project" value="UniProtKB-EC"/>
</dbReference>
<organism evidence="9 10">
    <name type="scientific">Paracoccus chinensis</name>
    <dbReference type="NCBI Taxonomy" id="525640"/>
    <lineage>
        <taxon>Bacteria</taxon>
        <taxon>Pseudomonadati</taxon>
        <taxon>Pseudomonadota</taxon>
        <taxon>Alphaproteobacteria</taxon>
        <taxon>Rhodobacterales</taxon>
        <taxon>Paracoccaceae</taxon>
        <taxon>Paracoccus</taxon>
    </lineage>
</organism>
<evidence type="ECO:0000256" key="3">
    <source>
        <dbReference type="ARBA" id="ARBA00023235"/>
    </source>
</evidence>
<reference evidence="10" key="1">
    <citation type="submission" date="2016-10" db="EMBL/GenBank/DDBJ databases">
        <authorList>
            <person name="Varghese N."/>
            <person name="Submissions S."/>
        </authorList>
    </citation>
    <scope>NUCLEOTIDE SEQUENCE [LARGE SCALE GENOMIC DNA]</scope>
    <source>
        <strain evidence="10">CGMCC 1.7655</strain>
    </source>
</reference>
<dbReference type="Proteomes" id="UP000199555">
    <property type="component" value="Unassembled WGS sequence"/>
</dbReference>
<dbReference type="PANTHER" id="PTHR47683:SF4">
    <property type="entry name" value="PSEUDOURIDINE SYNTHASE"/>
    <property type="match status" value="1"/>
</dbReference>
<evidence type="ECO:0000256" key="5">
    <source>
        <dbReference type="ARBA" id="ARBA00037590"/>
    </source>
</evidence>
<sequence length="347" mass="38250">MANAALASSSTAETWPRPCPRSPAFFQQSRNFAERLKNVCVALMVTDRHLPYETEIEDAFKGVTIAVAEGGFRILEASNEWLLSPFGLFEGPKVMAKIPTFRVDKLLSSMGYGSRKEVAQLARAGAITLDAAALLDVTRRIPVTPDLPTRMKINGEALDPLPGMVILLNKPLGMTCSHKENGALVYDLLPERWKRRDPAISTIGRLDKQTSGLLLLTDDGDLLHRVISPRRCIRKTYRARLARPLDGTEAEMFASGNLILQGEDKPLAPAELEVVSETEALLSITEGRYHQVRRMFAASGNHVEELHRERLGGLSLPDDLGPGQWTLLNEEEIALIFEQSESGVISA</sequence>
<evidence type="ECO:0000256" key="6">
    <source>
        <dbReference type="PROSITE-ProRule" id="PRU00182"/>
    </source>
</evidence>
<evidence type="ECO:0000313" key="9">
    <source>
        <dbReference type="EMBL" id="SDL53949.1"/>
    </source>
</evidence>
<comment type="function">
    <text evidence="5">Responsible for synthesis of pseudouridine from uracil-516 in 16S ribosomal RNA.</text>
</comment>
<dbReference type="GO" id="GO:0006364">
    <property type="term" value="P:rRNA processing"/>
    <property type="evidence" value="ECO:0007669"/>
    <property type="project" value="UniProtKB-ARBA"/>
</dbReference>
<evidence type="ECO:0000256" key="4">
    <source>
        <dbReference type="ARBA" id="ARBA00036749"/>
    </source>
</evidence>
<dbReference type="EC" id="5.4.99.-" evidence="7"/>
<dbReference type="Gene3D" id="3.30.70.580">
    <property type="entry name" value="Pseudouridine synthase I, catalytic domain, N-terminal subdomain"/>
    <property type="match status" value="1"/>
</dbReference>
<dbReference type="NCBIfam" id="TIGR00093">
    <property type="entry name" value="pseudouridine synthase"/>
    <property type="match status" value="1"/>
</dbReference>
<dbReference type="PROSITE" id="PS01149">
    <property type="entry name" value="PSI_RSU"/>
    <property type="match status" value="1"/>
</dbReference>
<dbReference type="GO" id="GO:0003723">
    <property type="term" value="F:RNA binding"/>
    <property type="evidence" value="ECO:0007669"/>
    <property type="project" value="UniProtKB-KW"/>
</dbReference>
<dbReference type="InterPro" id="IPR020103">
    <property type="entry name" value="PsdUridine_synth_cat_dom_sf"/>
</dbReference>
<evidence type="ECO:0000256" key="2">
    <source>
        <dbReference type="ARBA" id="ARBA00022884"/>
    </source>
</evidence>
<dbReference type="InterPro" id="IPR000748">
    <property type="entry name" value="PsdUridine_synth_RsuA/RluB/E/F"/>
</dbReference>
<dbReference type="InterPro" id="IPR020094">
    <property type="entry name" value="TruA/RsuA/RluB/E/F_N"/>
</dbReference>
<dbReference type="SUPFAM" id="SSF55120">
    <property type="entry name" value="Pseudouridine synthase"/>
    <property type="match status" value="1"/>
</dbReference>
<dbReference type="RefSeq" id="WP_245688898.1">
    <property type="nucleotide sequence ID" value="NZ_FNGE01000012.1"/>
</dbReference>
<dbReference type="PANTHER" id="PTHR47683">
    <property type="entry name" value="PSEUDOURIDINE SYNTHASE FAMILY PROTEIN-RELATED"/>
    <property type="match status" value="1"/>
</dbReference>
<comment type="catalytic activity">
    <reaction evidence="4">
        <text>uridine(516) in 16S rRNA = pseudouridine(516) in 16S rRNA</text>
        <dbReference type="Rhea" id="RHEA:38867"/>
        <dbReference type="Rhea" id="RHEA-COMP:10089"/>
        <dbReference type="Rhea" id="RHEA-COMP:10090"/>
        <dbReference type="ChEBI" id="CHEBI:65314"/>
        <dbReference type="ChEBI" id="CHEBI:65315"/>
        <dbReference type="EC" id="5.4.99.19"/>
    </reaction>
</comment>
<accession>A0A1G9KWE5</accession>
<dbReference type="Gene3D" id="3.10.290.10">
    <property type="entry name" value="RNA-binding S4 domain"/>
    <property type="match status" value="1"/>
</dbReference>
<keyword evidence="3 7" id="KW-0413">Isomerase</keyword>
<dbReference type="InterPro" id="IPR018496">
    <property type="entry name" value="PsdUridine_synth_RsuA/RluB_CS"/>
</dbReference>
<dbReference type="InterPro" id="IPR036986">
    <property type="entry name" value="S4_RNA-bd_sf"/>
</dbReference>